<keyword evidence="3" id="KW-0808">Transferase</keyword>
<evidence type="ECO:0000313" key="4">
    <source>
        <dbReference type="Proteomes" id="UP001527882"/>
    </source>
</evidence>
<sequence length="200" mass="22812">MKGKVEILQTEEDIEELFRLRYQVFVEEEGNMEPKPDEQIYDGFDKISMNIAAIIDGNIVGGLRLTAPSESGIPADEFFDFHRYIPEHPARCGGGSMLCISRKYRRSINLIIALNSLFFYWGISTGLTHIYGAANPVREPFFVSKGYRRLSPPFYHEKKKLDCLPVIIDLNEIKEPYLSVVQNHIANHGLGSKEPVLFDM</sequence>
<keyword evidence="1" id="KW-0812">Transmembrane</keyword>
<proteinExistence type="predicted"/>
<accession>A0ABT4QJI7</accession>
<keyword evidence="1" id="KW-0472">Membrane</keyword>
<dbReference type="InterPro" id="IPR016181">
    <property type="entry name" value="Acyl_CoA_acyltransferase"/>
</dbReference>
<dbReference type="EMBL" id="JAQAGZ010000028">
    <property type="protein sequence ID" value="MCZ8516861.1"/>
    <property type="molecule type" value="Genomic_DNA"/>
</dbReference>
<keyword evidence="3" id="KW-0012">Acyltransferase</keyword>
<gene>
    <name evidence="3" type="ORF">O9H85_31770</name>
</gene>
<dbReference type="Gene3D" id="3.40.630.30">
    <property type="match status" value="1"/>
</dbReference>
<keyword evidence="4" id="KW-1185">Reference proteome</keyword>
<keyword evidence="1" id="KW-1133">Transmembrane helix</keyword>
<feature type="domain" description="N-acyl amino acid synthase FeeM catalytic core" evidence="2">
    <location>
        <begin position="17"/>
        <end position="158"/>
    </location>
</feature>
<dbReference type="InterPro" id="IPR054597">
    <property type="entry name" value="FeeM_cat"/>
</dbReference>
<protein>
    <submittedName>
        <fullName evidence="3">GNAT family N-acetyltransferase</fullName>
        <ecNumber evidence="3">2.3.1.-</ecNumber>
    </submittedName>
</protein>
<name>A0ABT4QJI7_9BACL</name>
<comment type="caution">
    <text evidence="3">The sequence shown here is derived from an EMBL/GenBank/DDBJ whole genome shotgun (WGS) entry which is preliminary data.</text>
</comment>
<organism evidence="3 4">
    <name type="scientific">Paenibacillus gyeongsangnamensis</name>
    <dbReference type="NCBI Taxonomy" id="3388067"/>
    <lineage>
        <taxon>Bacteria</taxon>
        <taxon>Bacillati</taxon>
        <taxon>Bacillota</taxon>
        <taxon>Bacilli</taxon>
        <taxon>Bacillales</taxon>
        <taxon>Paenibacillaceae</taxon>
        <taxon>Paenibacillus</taxon>
    </lineage>
</organism>
<evidence type="ECO:0000259" key="2">
    <source>
        <dbReference type="Pfam" id="PF21926"/>
    </source>
</evidence>
<dbReference type="EC" id="2.3.1.-" evidence="3"/>
<evidence type="ECO:0000313" key="3">
    <source>
        <dbReference type="EMBL" id="MCZ8516861.1"/>
    </source>
</evidence>
<dbReference type="SUPFAM" id="SSF55729">
    <property type="entry name" value="Acyl-CoA N-acyltransferases (Nat)"/>
    <property type="match status" value="1"/>
</dbReference>
<evidence type="ECO:0000256" key="1">
    <source>
        <dbReference type="SAM" id="Phobius"/>
    </source>
</evidence>
<dbReference type="RefSeq" id="WP_269885396.1">
    <property type="nucleotide sequence ID" value="NZ_JAQAGZ010000028.1"/>
</dbReference>
<reference evidence="3 4" key="1">
    <citation type="submission" date="2022-12" db="EMBL/GenBank/DDBJ databases">
        <title>Draft genome sequence of Paenibacillus sp. dW9.</title>
        <authorList>
            <person name="Choi E.-W."/>
            <person name="Kim D.-U."/>
        </authorList>
    </citation>
    <scope>NUCLEOTIDE SEQUENCE [LARGE SCALE GENOMIC DNA]</scope>
    <source>
        <strain evidence="4">dW9</strain>
    </source>
</reference>
<dbReference type="GO" id="GO:0016746">
    <property type="term" value="F:acyltransferase activity"/>
    <property type="evidence" value="ECO:0007669"/>
    <property type="project" value="UniProtKB-KW"/>
</dbReference>
<dbReference type="Pfam" id="PF21926">
    <property type="entry name" value="FeeM"/>
    <property type="match status" value="1"/>
</dbReference>
<dbReference type="Proteomes" id="UP001527882">
    <property type="component" value="Unassembled WGS sequence"/>
</dbReference>
<feature type="transmembrane region" description="Helical" evidence="1">
    <location>
        <begin position="110"/>
        <end position="131"/>
    </location>
</feature>